<dbReference type="OrthoDB" id="923095at2759"/>
<organism evidence="1 2">
    <name type="scientific">Phtheirospermum japonicum</name>
    <dbReference type="NCBI Taxonomy" id="374723"/>
    <lineage>
        <taxon>Eukaryota</taxon>
        <taxon>Viridiplantae</taxon>
        <taxon>Streptophyta</taxon>
        <taxon>Embryophyta</taxon>
        <taxon>Tracheophyta</taxon>
        <taxon>Spermatophyta</taxon>
        <taxon>Magnoliopsida</taxon>
        <taxon>eudicotyledons</taxon>
        <taxon>Gunneridae</taxon>
        <taxon>Pentapetalae</taxon>
        <taxon>asterids</taxon>
        <taxon>lamiids</taxon>
        <taxon>Lamiales</taxon>
        <taxon>Orobanchaceae</taxon>
        <taxon>Orobanchaceae incertae sedis</taxon>
        <taxon>Phtheirospermum</taxon>
    </lineage>
</organism>
<dbReference type="Proteomes" id="UP000653305">
    <property type="component" value="Unassembled WGS sequence"/>
</dbReference>
<sequence length="103" mass="11802">MEQAEGKPPSLALMYMETRKRTPVKNYKTSEVNLDQIEFKDQELLGRCSKKLKGHSKSSVIILNEFLQPYRDEIVKDAIAGVLKMFEHLPFDELAPIASSFEN</sequence>
<gene>
    <name evidence="1" type="ORF">PHJA_002931100</name>
</gene>
<dbReference type="EMBL" id="BMAC01002046">
    <property type="protein sequence ID" value="GFQ07871.1"/>
    <property type="molecule type" value="Genomic_DNA"/>
</dbReference>
<name>A0A830D6X5_9LAMI</name>
<keyword evidence="2" id="KW-1185">Reference proteome</keyword>
<protein>
    <submittedName>
        <fullName evidence="1">Uncharacterized protein</fullName>
    </submittedName>
</protein>
<comment type="caution">
    <text evidence="1">The sequence shown here is derived from an EMBL/GenBank/DDBJ whole genome shotgun (WGS) entry which is preliminary data.</text>
</comment>
<evidence type="ECO:0000313" key="1">
    <source>
        <dbReference type="EMBL" id="GFQ07871.1"/>
    </source>
</evidence>
<reference evidence="1" key="1">
    <citation type="submission" date="2020-07" db="EMBL/GenBank/DDBJ databases">
        <title>Ethylene signaling mediates host invasion by parasitic plants.</title>
        <authorList>
            <person name="Yoshida S."/>
        </authorList>
    </citation>
    <scope>NUCLEOTIDE SEQUENCE</scope>
    <source>
        <strain evidence="1">Okayama</strain>
    </source>
</reference>
<proteinExistence type="predicted"/>
<accession>A0A830D6X5</accession>
<evidence type="ECO:0000313" key="2">
    <source>
        <dbReference type="Proteomes" id="UP000653305"/>
    </source>
</evidence>
<dbReference type="AlphaFoldDB" id="A0A830D6X5"/>